<reference evidence="1" key="2">
    <citation type="journal article" date="2021" name="PeerJ">
        <title>Extensive microbial diversity within the chicken gut microbiome revealed by metagenomics and culture.</title>
        <authorList>
            <person name="Gilroy R."/>
            <person name="Ravi A."/>
            <person name="Getino M."/>
            <person name="Pursley I."/>
            <person name="Horton D.L."/>
            <person name="Alikhan N.F."/>
            <person name="Baker D."/>
            <person name="Gharbi K."/>
            <person name="Hall N."/>
            <person name="Watson M."/>
            <person name="Adriaenssens E.M."/>
            <person name="Foster-Nyarko E."/>
            <person name="Jarju S."/>
            <person name="Secka A."/>
            <person name="Antonio M."/>
            <person name="Oren A."/>
            <person name="Chaudhuri R.R."/>
            <person name="La Ragione R."/>
            <person name="Hildebrand F."/>
            <person name="Pallen M.J."/>
        </authorList>
    </citation>
    <scope>NUCLEOTIDE SEQUENCE</scope>
    <source>
        <strain evidence="1">ChiHjej13B12-12457</strain>
    </source>
</reference>
<evidence type="ECO:0000313" key="2">
    <source>
        <dbReference type="Proteomes" id="UP000886744"/>
    </source>
</evidence>
<name>A0A9D1E1X0_9BACT</name>
<sequence length="274" mass="30747">MLTSLLNALLPFRQEEDRIVEILKDPLPEIHRSPFCTTLRTHCMNGRGSTVIIDTRIIYTWTSRKQILTEAAGACVPQYTGEGPDPQIPVYSLIIVDDDIPDSWEYRQEMEEAAGPEGGLHVTIIELPRFKNEGALPPTTEELWLRFLKECGGDATEIAPELPAHPLIGKAVRLLDSSAYSEEEMLDYTRSVQSAKAVRAAVHGIMQESYGRGRCKGFEEGFARWYREGVNTGIIAGVQQQQRDSARRMAASGIPVEDIIRWTGIREYEIGMLK</sequence>
<evidence type="ECO:0000313" key="1">
    <source>
        <dbReference type="EMBL" id="HIR63063.1"/>
    </source>
</evidence>
<reference evidence="1" key="1">
    <citation type="submission" date="2020-10" db="EMBL/GenBank/DDBJ databases">
        <authorList>
            <person name="Gilroy R."/>
        </authorList>
    </citation>
    <scope>NUCLEOTIDE SEQUENCE</scope>
    <source>
        <strain evidence="1">ChiHjej13B12-12457</strain>
    </source>
</reference>
<dbReference type="AlphaFoldDB" id="A0A9D1E1X0"/>
<gene>
    <name evidence="1" type="ORF">IAC94_06035</name>
</gene>
<protein>
    <recommendedName>
        <fullName evidence="3">Transposase</fullName>
    </recommendedName>
</protein>
<dbReference type="Proteomes" id="UP000886744">
    <property type="component" value="Unassembled WGS sequence"/>
</dbReference>
<organism evidence="1 2">
    <name type="scientific">Candidatus Coprenecus avistercoris</name>
    <dbReference type="NCBI Taxonomy" id="2840730"/>
    <lineage>
        <taxon>Bacteria</taxon>
        <taxon>Pseudomonadati</taxon>
        <taxon>Bacteroidota</taxon>
        <taxon>Bacteroidia</taxon>
        <taxon>Bacteroidales</taxon>
        <taxon>Rikenellaceae</taxon>
        <taxon>Rikenellaceae incertae sedis</taxon>
        <taxon>Candidatus Coprenecus</taxon>
    </lineage>
</organism>
<proteinExistence type="predicted"/>
<dbReference type="EMBL" id="DVHI01000074">
    <property type="protein sequence ID" value="HIR63063.1"/>
    <property type="molecule type" value="Genomic_DNA"/>
</dbReference>
<comment type="caution">
    <text evidence="1">The sequence shown here is derived from an EMBL/GenBank/DDBJ whole genome shotgun (WGS) entry which is preliminary data.</text>
</comment>
<accession>A0A9D1E1X0</accession>
<evidence type="ECO:0008006" key="3">
    <source>
        <dbReference type="Google" id="ProtNLM"/>
    </source>
</evidence>